<proteinExistence type="predicted"/>
<feature type="region of interest" description="Disordered" evidence="2">
    <location>
        <begin position="1"/>
        <end position="22"/>
    </location>
</feature>
<dbReference type="Pfam" id="PF00013">
    <property type="entry name" value="KH_1"/>
    <property type="match status" value="1"/>
</dbReference>
<feature type="compositionally biased region" description="Basic and acidic residues" evidence="2">
    <location>
        <begin position="8"/>
        <end position="22"/>
    </location>
</feature>
<gene>
    <name evidence="4" type="ORF">PLOB_00024371</name>
</gene>
<evidence type="ECO:0000313" key="4">
    <source>
        <dbReference type="EMBL" id="CAH3116396.1"/>
    </source>
</evidence>
<dbReference type="SUPFAM" id="SSF54791">
    <property type="entry name" value="Eukaryotic type KH-domain (KH-domain type I)"/>
    <property type="match status" value="1"/>
</dbReference>
<dbReference type="PROSITE" id="PS50084">
    <property type="entry name" value="KH_TYPE_1"/>
    <property type="match status" value="1"/>
</dbReference>
<protein>
    <recommendedName>
        <fullName evidence="3">K Homology domain-containing protein</fullName>
    </recommendedName>
</protein>
<evidence type="ECO:0000259" key="3">
    <source>
        <dbReference type="Pfam" id="PF00013"/>
    </source>
</evidence>
<evidence type="ECO:0000256" key="1">
    <source>
        <dbReference type="PROSITE-ProRule" id="PRU00117"/>
    </source>
</evidence>
<keyword evidence="1" id="KW-0694">RNA-binding</keyword>
<feature type="domain" description="K Homology" evidence="3">
    <location>
        <begin position="25"/>
        <end position="79"/>
    </location>
</feature>
<name>A0ABN8NTE1_9CNID</name>
<organism evidence="4 5">
    <name type="scientific">Porites lobata</name>
    <dbReference type="NCBI Taxonomy" id="104759"/>
    <lineage>
        <taxon>Eukaryota</taxon>
        <taxon>Metazoa</taxon>
        <taxon>Cnidaria</taxon>
        <taxon>Anthozoa</taxon>
        <taxon>Hexacorallia</taxon>
        <taxon>Scleractinia</taxon>
        <taxon>Fungiina</taxon>
        <taxon>Poritidae</taxon>
        <taxon>Porites</taxon>
    </lineage>
</organism>
<evidence type="ECO:0000313" key="5">
    <source>
        <dbReference type="Proteomes" id="UP001159405"/>
    </source>
</evidence>
<comment type="caution">
    <text evidence="4">The sequence shown here is derived from an EMBL/GenBank/DDBJ whole genome shotgun (WGS) entry which is preliminary data.</text>
</comment>
<feature type="non-terminal residue" evidence="4">
    <location>
        <position position="353"/>
    </location>
</feature>
<reference evidence="4 5" key="1">
    <citation type="submission" date="2022-05" db="EMBL/GenBank/DDBJ databases">
        <authorList>
            <consortium name="Genoscope - CEA"/>
            <person name="William W."/>
        </authorList>
    </citation>
    <scope>NUCLEOTIDE SEQUENCE [LARGE SCALE GENOMIC DNA]</scope>
</reference>
<accession>A0ABN8NTE1</accession>
<keyword evidence="5" id="KW-1185">Reference proteome</keyword>
<dbReference type="EMBL" id="CALNXK010000029">
    <property type="protein sequence ID" value="CAH3116396.1"/>
    <property type="molecule type" value="Genomic_DNA"/>
</dbReference>
<dbReference type="Proteomes" id="UP001159405">
    <property type="component" value="Unassembled WGS sequence"/>
</dbReference>
<dbReference type="Gene3D" id="3.30.1370.10">
    <property type="entry name" value="K Homology domain, type 1"/>
    <property type="match status" value="1"/>
</dbReference>
<dbReference type="InterPro" id="IPR004088">
    <property type="entry name" value="KH_dom_type_1"/>
</dbReference>
<evidence type="ECO:0000256" key="2">
    <source>
        <dbReference type="SAM" id="MobiDB-lite"/>
    </source>
</evidence>
<sequence length="353" mass="40343">MDSGVNDQQHRESFTRTETPRDELVEVPKEYKGLVFGKGCKNLMDISNNTGAKVIRRNGEVFITKGTEEAREQARIEIKAKAAGARLRGPGSKFSKFAVYIDGLNLPENCKLKLEQVSQEDRVVIPESYTQYRLKPVKELMQQGISSPTDQPIYLSKLVSDALESLRRIKQEMTTKENLKADMWCHFGQAVIRGPDQEEADRGRWSIDEATNKFNSPLEGNYWKIVLKPGVKLDGKVLERHICDSNPDEYVDYVARYELEFLTPCCYQVMCKVWVTKKNVGKKLEDIPAPFSDVKNILKEIEFKDEATRSRCRDGWFYHLGSTCKQTFCFLAAHLIVGSMFVEGLVRFSVMNT</sequence>
<dbReference type="InterPro" id="IPR036612">
    <property type="entry name" value="KH_dom_type_1_sf"/>
</dbReference>